<accession>A0A1H7WBJ7</accession>
<evidence type="ECO:0000313" key="5">
    <source>
        <dbReference type="Proteomes" id="UP000198744"/>
    </source>
</evidence>
<dbReference type="PANTHER" id="PTHR10098:SF108">
    <property type="entry name" value="TETRATRICOPEPTIDE REPEAT PROTEIN 28"/>
    <property type="match status" value="1"/>
</dbReference>
<dbReference type="InterPro" id="IPR019734">
    <property type="entry name" value="TPR_rpt"/>
</dbReference>
<keyword evidence="1" id="KW-0802">TPR repeat</keyword>
<evidence type="ECO:0000259" key="3">
    <source>
        <dbReference type="Pfam" id="PF12770"/>
    </source>
</evidence>
<gene>
    <name evidence="4" type="ORF">SAMN04489760_10638</name>
</gene>
<keyword evidence="2" id="KW-0812">Transmembrane</keyword>
<keyword evidence="2" id="KW-0472">Membrane</keyword>
<evidence type="ECO:0000256" key="1">
    <source>
        <dbReference type="PROSITE-ProRule" id="PRU00339"/>
    </source>
</evidence>
<dbReference type="PANTHER" id="PTHR10098">
    <property type="entry name" value="RAPSYN-RELATED"/>
    <property type="match status" value="1"/>
</dbReference>
<dbReference type="AlphaFoldDB" id="A0A1H7WBJ7"/>
<dbReference type="InterPro" id="IPR011990">
    <property type="entry name" value="TPR-like_helical_dom_sf"/>
</dbReference>
<sequence>MRNIPGKRRVKSVWTSENPLDCGQHGFLRSRVLFVLAILMTTLMLAPGCATSADSQAAAIQKRAIQRIENYLEHFRKTGDQKTLLPELHQAERELFQSLNEFQRSGKLPDAALCLIKLGDIQRMQNQWANALGRYQEGEKLARQSGHRAYQAKAFIGQARTEFLGLREYGNALSHAERAIELSNEPVDLFNALDLKAEILIAQGQLIPAFDTLSRAFSIAQKVDDQTSLLYAYLDRADIYLKFAEKCDYDRTFQSCYEALARAKEDYSRALAIAQDRGYQGLAGYARSFLRNADMRKELISSQERSHALTAETSLFHPRKPGDVLVSDKFLSTGLDFPPGLLAWIQQSGVMKTGDARSFYIEGLLFDMQGHRDSALQSYLKAVELLERDRRRLRDEQSRGTFFEDKIEFYYTPILHLLERGRQAEAFDLMERSRSRGMADLLANKSLYLTGDRDQALYGAVQKAQAEIARLQTNLFLENSRPDTEQSPDVLSRTGQELKKTESAYRLLVDRLGREAPKTRSLVVSEPVSLKALQEAMKRDGYEVLQYLILEHGVILWHISGDAVHVRNVFLPRSELARKVGALRESLSRGDRPFDTRSAQELYLFLVQPARQWFKTNAVVVIPHEDLAYIPFQVFQNPADNRYLGEDFRITYAPSATVLASFSQSGQMRGTLLAVADPGIPKAQEEVQSIAGLFPGRSKVVVEQLARETDIKAWAGHYEILHLSAHGRFDAQSPLLSYVQLGAGGPDDGRLTAAEMFGLPLEKNRLVVLSACETGRARATHANEILGMTRALLYAGAKALVLSSWEVDSASTALWMETFYREAREQPLNEAARRALVAVKANPQYGHPYFWGAFTLMGR</sequence>
<feature type="transmembrane region" description="Helical" evidence="2">
    <location>
        <begin position="32"/>
        <end position="53"/>
    </location>
</feature>
<dbReference type="PROSITE" id="PS50005">
    <property type="entry name" value="TPR"/>
    <property type="match status" value="1"/>
</dbReference>
<feature type="domain" description="CHAT" evidence="3">
    <location>
        <begin position="597"/>
        <end position="859"/>
    </location>
</feature>
<dbReference type="RefSeq" id="WP_175476384.1">
    <property type="nucleotide sequence ID" value="NZ_FOBS01000006.1"/>
</dbReference>
<keyword evidence="2" id="KW-1133">Transmembrane helix</keyword>
<dbReference type="SMART" id="SM00028">
    <property type="entry name" value="TPR"/>
    <property type="match status" value="4"/>
</dbReference>
<dbReference type="Pfam" id="PF12770">
    <property type="entry name" value="CHAT"/>
    <property type="match status" value="1"/>
</dbReference>
<reference evidence="4 5" key="1">
    <citation type="submission" date="2016-10" db="EMBL/GenBank/DDBJ databases">
        <authorList>
            <person name="de Groot N.N."/>
        </authorList>
    </citation>
    <scope>NUCLEOTIDE SEQUENCE [LARGE SCALE GENOMIC DNA]</scope>
    <source>
        <strain evidence="4 5">DSM 8423</strain>
    </source>
</reference>
<dbReference type="EMBL" id="FOBS01000006">
    <property type="protein sequence ID" value="SEM18465.1"/>
    <property type="molecule type" value="Genomic_DNA"/>
</dbReference>
<evidence type="ECO:0000256" key="2">
    <source>
        <dbReference type="SAM" id="Phobius"/>
    </source>
</evidence>
<dbReference type="InterPro" id="IPR024983">
    <property type="entry name" value="CHAT_dom"/>
</dbReference>
<feature type="repeat" description="TPR" evidence="1">
    <location>
        <begin position="356"/>
        <end position="389"/>
    </location>
</feature>
<dbReference type="SUPFAM" id="SSF48452">
    <property type="entry name" value="TPR-like"/>
    <property type="match status" value="1"/>
</dbReference>
<protein>
    <submittedName>
        <fullName evidence="4">CHAT domain-containing protein</fullName>
    </submittedName>
</protein>
<dbReference type="STRING" id="43775.SAMN04489760_10638"/>
<evidence type="ECO:0000313" key="4">
    <source>
        <dbReference type="EMBL" id="SEM18465.1"/>
    </source>
</evidence>
<name>A0A1H7WBJ7_9BACT</name>
<dbReference type="Gene3D" id="1.20.58.80">
    <property type="entry name" value="Phosphotransferase system, lactose/cellobiose-type IIA subunit"/>
    <property type="match status" value="1"/>
</dbReference>
<organism evidence="4 5">
    <name type="scientific">Syntrophus gentianae</name>
    <dbReference type="NCBI Taxonomy" id="43775"/>
    <lineage>
        <taxon>Bacteria</taxon>
        <taxon>Pseudomonadati</taxon>
        <taxon>Thermodesulfobacteriota</taxon>
        <taxon>Syntrophia</taxon>
        <taxon>Syntrophales</taxon>
        <taxon>Syntrophaceae</taxon>
        <taxon>Syntrophus</taxon>
    </lineage>
</organism>
<dbReference type="Gene3D" id="1.25.40.10">
    <property type="entry name" value="Tetratricopeptide repeat domain"/>
    <property type="match status" value="1"/>
</dbReference>
<dbReference type="Proteomes" id="UP000198744">
    <property type="component" value="Unassembled WGS sequence"/>
</dbReference>
<keyword evidence="5" id="KW-1185">Reference proteome</keyword>
<proteinExistence type="predicted"/>